<gene>
    <name evidence="1" type="ORF">CEXT_296011</name>
</gene>
<keyword evidence="2" id="KW-1185">Reference proteome</keyword>
<proteinExistence type="predicted"/>
<protein>
    <submittedName>
        <fullName evidence="1">Uncharacterized protein</fullName>
    </submittedName>
</protein>
<evidence type="ECO:0000313" key="2">
    <source>
        <dbReference type="Proteomes" id="UP001054945"/>
    </source>
</evidence>
<accession>A0AAV4UVM7</accession>
<evidence type="ECO:0000313" key="1">
    <source>
        <dbReference type="EMBL" id="GIY61455.1"/>
    </source>
</evidence>
<comment type="caution">
    <text evidence="1">The sequence shown here is derived from an EMBL/GenBank/DDBJ whole genome shotgun (WGS) entry which is preliminary data.</text>
</comment>
<name>A0AAV4UVM7_CAEEX</name>
<sequence length="90" mass="9986">MNNTLSDESTLSHWTSFLYDSHKEVLGLESAGLTMGSNFCPRPQGGGADLSRVNEKEDRSSHLCCHDSYLSAVHDTTKYGPMTHINDNLR</sequence>
<dbReference type="AlphaFoldDB" id="A0AAV4UVM7"/>
<dbReference type="EMBL" id="BPLR01013470">
    <property type="protein sequence ID" value="GIY61455.1"/>
    <property type="molecule type" value="Genomic_DNA"/>
</dbReference>
<reference evidence="1 2" key="1">
    <citation type="submission" date="2021-06" db="EMBL/GenBank/DDBJ databases">
        <title>Caerostris extrusa draft genome.</title>
        <authorList>
            <person name="Kono N."/>
            <person name="Arakawa K."/>
        </authorList>
    </citation>
    <scope>NUCLEOTIDE SEQUENCE [LARGE SCALE GENOMIC DNA]</scope>
</reference>
<dbReference type="Proteomes" id="UP001054945">
    <property type="component" value="Unassembled WGS sequence"/>
</dbReference>
<organism evidence="1 2">
    <name type="scientific">Caerostris extrusa</name>
    <name type="common">Bark spider</name>
    <name type="synonym">Caerostris bankana</name>
    <dbReference type="NCBI Taxonomy" id="172846"/>
    <lineage>
        <taxon>Eukaryota</taxon>
        <taxon>Metazoa</taxon>
        <taxon>Ecdysozoa</taxon>
        <taxon>Arthropoda</taxon>
        <taxon>Chelicerata</taxon>
        <taxon>Arachnida</taxon>
        <taxon>Araneae</taxon>
        <taxon>Araneomorphae</taxon>
        <taxon>Entelegynae</taxon>
        <taxon>Araneoidea</taxon>
        <taxon>Araneidae</taxon>
        <taxon>Caerostris</taxon>
    </lineage>
</organism>